<evidence type="ECO:0000259" key="1">
    <source>
        <dbReference type="Pfam" id="PF00679"/>
    </source>
</evidence>
<organism evidence="2 3">
    <name type="scientific">Streptomyces hundungensis</name>
    <dbReference type="NCBI Taxonomy" id="1077946"/>
    <lineage>
        <taxon>Bacteria</taxon>
        <taxon>Bacillati</taxon>
        <taxon>Actinomycetota</taxon>
        <taxon>Actinomycetes</taxon>
        <taxon>Kitasatosporales</taxon>
        <taxon>Streptomycetaceae</taxon>
        <taxon>Streptomyces</taxon>
    </lineage>
</organism>
<protein>
    <submittedName>
        <fullName evidence="2">Tetracycline resistance protein TetO</fullName>
    </submittedName>
</protein>
<dbReference type="InterPro" id="IPR000640">
    <property type="entry name" value="EFG_V-like"/>
</dbReference>
<keyword evidence="3" id="KW-1185">Reference proteome</keyword>
<evidence type="ECO:0000313" key="2">
    <source>
        <dbReference type="EMBL" id="AYG81878.1"/>
    </source>
</evidence>
<proteinExistence type="predicted"/>
<dbReference type="InterPro" id="IPR035647">
    <property type="entry name" value="EFG_III/V"/>
</dbReference>
<dbReference type="Pfam" id="PF00679">
    <property type="entry name" value="EFG_C"/>
    <property type="match status" value="1"/>
</dbReference>
<dbReference type="SUPFAM" id="SSF54980">
    <property type="entry name" value="EF-G C-terminal domain-like"/>
    <property type="match status" value="1"/>
</dbReference>
<feature type="domain" description="Elongation factor EFG" evidence="1">
    <location>
        <begin position="56"/>
        <end position="132"/>
    </location>
</feature>
<gene>
    <name evidence="2" type="primary">tetO</name>
    <name evidence="2" type="ORF">DWB77_04045</name>
</gene>
<dbReference type="KEGG" id="shun:DWB77_04045"/>
<dbReference type="AlphaFoldDB" id="A0A387HM54"/>
<evidence type="ECO:0000313" key="3">
    <source>
        <dbReference type="Proteomes" id="UP000271554"/>
    </source>
</evidence>
<accession>A0A387HM54</accession>
<reference evidence="2 3" key="1">
    <citation type="submission" date="2018-10" db="EMBL/GenBank/DDBJ databases">
        <title>Relationship between Morphology and Antimicrobial Activity in Streptomyces.</title>
        <authorList>
            <person name="Kang H.J."/>
            <person name="Kim S.B."/>
        </authorList>
    </citation>
    <scope>NUCLEOTIDE SEQUENCE [LARGE SCALE GENOMIC DNA]</scope>
    <source>
        <strain evidence="2 3">BH38</strain>
    </source>
</reference>
<dbReference type="Proteomes" id="UP000271554">
    <property type="component" value="Chromosome"/>
</dbReference>
<dbReference type="RefSeq" id="WP_162952572.1">
    <property type="nucleotide sequence ID" value="NZ_CP032698.1"/>
</dbReference>
<dbReference type="InterPro" id="IPR014721">
    <property type="entry name" value="Ribsml_uS5_D2-typ_fold_subgr"/>
</dbReference>
<dbReference type="Gene3D" id="3.30.230.10">
    <property type="match status" value="1"/>
</dbReference>
<name>A0A387HM54_9ACTN</name>
<dbReference type="EMBL" id="CP032698">
    <property type="protein sequence ID" value="AYG81878.1"/>
    <property type="molecule type" value="Genomic_DNA"/>
</dbReference>
<sequence>MYEALRAGGPRGWAVADCAVTLVRSGFNSILSTAGDFRALTRIVLDLALREAGTLLYEPYQAFELEVPVASLASVTRQLTALGALIEEGGRAATGGSWRLCGTVAARRVAGIERRLPGLTHGEAAWWTRPADDRPLAGLA</sequence>